<evidence type="ECO:0000313" key="2">
    <source>
        <dbReference type="EMBL" id="KAF7379700.1"/>
    </source>
</evidence>
<evidence type="ECO:0000256" key="1">
    <source>
        <dbReference type="SAM" id="MobiDB-lite"/>
    </source>
</evidence>
<feature type="region of interest" description="Disordered" evidence="1">
    <location>
        <begin position="134"/>
        <end position="155"/>
    </location>
</feature>
<organism evidence="2 3">
    <name type="scientific">Vespula germanica</name>
    <name type="common">German yellow jacket</name>
    <name type="synonym">Paravespula germanica</name>
    <dbReference type="NCBI Taxonomy" id="30212"/>
    <lineage>
        <taxon>Eukaryota</taxon>
        <taxon>Metazoa</taxon>
        <taxon>Ecdysozoa</taxon>
        <taxon>Arthropoda</taxon>
        <taxon>Hexapoda</taxon>
        <taxon>Insecta</taxon>
        <taxon>Pterygota</taxon>
        <taxon>Neoptera</taxon>
        <taxon>Endopterygota</taxon>
        <taxon>Hymenoptera</taxon>
        <taxon>Apocrita</taxon>
        <taxon>Aculeata</taxon>
        <taxon>Vespoidea</taxon>
        <taxon>Vespidae</taxon>
        <taxon>Vespinae</taxon>
        <taxon>Vespula</taxon>
    </lineage>
</organism>
<evidence type="ECO:0000313" key="3">
    <source>
        <dbReference type="Proteomes" id="UP000617340"/>
    </source>
</evidence>
<keyword evidence="3" id="KW-1185">Reference proteome</keyword>
<accession>A0A834MP02</accession>
<proteinExistence type="predicted"/>
<dbReference type="EMBL" id="JACSDZ010000024">
    <property type="protein sequence ID" value="KAF7379700.1"/>
    <property type="molecule type" value="Genomic_DNA"/>
</dbReference>
<protein>
    <submittedName>
        <fullName evidence="2">Uncharacterized protein</fullName>
    </submittedName>
</protein>
<name>A0A834MP02_VESGE</name>
<dbReference type="AlphaFoldDB" id="A0A834MP02"/>
<dbReference type="Proteomes" id="UP000617340">
    <property type="component" value="Unassembled WGS sequence"/>
</dbReference>
<sequence length="155" mass="17340">MRDEKKQEKVKDKRFRPPSEAGLWLLWQHTRGRAMLVARLLVALIPRRNTVRRCFLLCFWDRSAGAPIPWPRATCRCNLIRSAGEVGDLTGISICPPSAVLAPSQDPEAGSHGRRYFWGTACRSTVLGMLRPSESRGLIGPEKCDDSPADNAVRE</sequence>
<feature type="compositionally biased region" description="Basic and acidic residues" evidence="1">
    <location>
        <begin position="142"/>
        <end position="155"/>
    </location>
</feature>
<comment type="caution">
    <text evidence="2">The sequence shown here is derived from an EMBL/GenBank/DDBJ whole genome shotgun (WGS) entry which is preliminary data.</text>
</comment>
<reference evidence="2" key="1">
    <citation type="journal article" date="2020" name="G3 (Bethesda)">
        <title>High-Quality Assemblies for Three Invasive Social Wasps from the &lt;i&gt;Vespula&lt;/i&gt; Genus.</title>
        <authorList>
            <person name="Harrop T.W.R."/>
            <person name="Guhlin J."/>
            <person name="McLaughlin G.M."/>
            <person name="Permina E."/>
            <person name="Stockwell P."/>
            <person name="Gilligan J."/>
            <person name="Le Lec M.F."/>
            <person name="Gruber M.A.M."/>
            <person name="Quinn O."/>
            <person name="Lovegrove M."/>
            <person name="Duncan E.J."/>
            <person name="Remnant E.J."/>
            <person name="Van Eeckhoven J."/>
            <person name="Graham B."/>
            <person name="Knapp R.A."/>
            <person name="Langford K.W."/>
            <person name="Kronenberg Z."/>
            <person name="Press M.O."/>
            <person name="Eacker S.M."/>
            <person name="Wilson-Rankin E.E."/>
            <person name="Purcell J."/>
            <person name="Lester P.J."/>
            <person name="Dearden P.K."/>
        </authorList>
    </citation>
    <scope>NUCLEOTIDE SEQUENCE</scope>
    <source>
        <strain evidence="2">Linc-1</strain>
    </source>
</reference>
<gene>
    <name evidence="2" type="ORF">HZH68_016648</name>
</gene>